<dbReference type="STRING" id="243090.RB5733"/>
<dbReference type="EnsemblBacteria" id="CAD74403">
    <property type="protein sequence ID" value="CAD74403"/>
    <property type="gene ID" value="RB5733"/>
</dbReference>
<dbReference type="AlphaFoldDB" id="Q7URD7"/>
<keyword evidence="2" id="KW-1185">Reference proteome</keyword>
<sequence>MRLIMRKLHLRWGGAWRGRKWAVATKSRFLAGPDSAKSPDSLSYHHACGFRSQYERMPNCHSAA</sequence>
<organism evidence="1 2">
    <name type="scientific">Rhodopirellula baltica (strain DSM 10527 / NCIMB 13988 / SH1)</name>
    <dbReference type="NCBI Taxonomy" id="243090"/>
    <lineage>
        <taxon>Bacteria</taxon>
        <taxon>Pseudomonadati</taxon>
        <taxon>Planctomycetota</taxon>
        <taxon>Planctomycetia</taxon>
        <taxon>Pirellulales</taxon>
        <taxon>Pirellulaceae</taxon>
        <taxon>Rhodopirellula</taxon>
    </lineage>
</organism>
<dbReference type="InParanoid" id="Q7URD7"/>
<proteinExistence type="predicted"/>
<gene>
    <name evidence="1" type="ordered locus">RB5733</name>
</gene>
<dbReference type="Proteomes" id="UP000001025">
    <property type="component" value="Chromosome"/>
</dbReference>
<dbReference type="EMBL" id="BX294142">
    <property type="protein sequence ID" value="CAD74403.1"/>
    <property type="molecule type" value="Genomic_DNA"/>
</dbReference>
<dbReference type="KEGG" id="rba:RB5733"/>
<protein>
    <submittedName>
        <fullName evidence="1">Uncharacterized protein</fullName>
    </submittedName>
</protein>
<accession>Q7URD7</accession>
<reference evidence="1 2" key="1">
    <citation type="journal article" date="2003" name="Proc. Natl. Acad. Sci. U.S.A.">
        <title>Complete genome sequence of the marine planctomycete Pirellula sp. strain 1.</title>
        <authorList>
            <person name="Gloeckner F.O."/>
            <person name="Kube M."/>
            <person name="Bauer M."/>
            <person name="Teeling H."/>
            <person name="Lombardot T."/>
            <person name="Ludwig W."/>
            <person name="Gade D."/>
            <person name="Beck A."/>
            <person name="Borzym K."/>
            <person name="Heitmann K."/>
            <person name="Rabus R."/>
            <person name="Schlesner H."/>
            <person name="Amann R."/>
            <person name="Reinhardt R."/>
        </authorList>
    </citation>
    <scope>NUCLEOTIDE SEQUENCE [LARGE SCALE GENOMIC DNA]</scope>
    <source>
        <strain evidence="2">DSM 10527 / NCIMB 13988 / SH1</strain>
    </source>
</reference>
<name>Q7URD7_RHOBA</name>
<evidence type="ECO:0000313" key="2">
    <source>
        <dbReference type="Proteomes" id="UP000001025"/>
    </source>
</evidence>
<evidence type="ECO:0000313" key="1">
    <source>
        <dbReference type="EMBL" id="CAD74403.1"/>
    </source>
</evidence>
<dbReference type="HOGENOM" id="CLU_2864851_0_0_0"/>